<evidence type="ECO:0000313" key="5">
    <source>
        <dbReference type="EMBL" id="TZE80906.1"/>
    </source>
</evidence>
<evidence type="ECO:0000259" key="4">
    <source>
        <dbReference type="PROSITE" id="PS50983"/>
    </source>
</evidence>
<dbReference type="InterPro" id="IPR050902">
    <property type="entry name" value="ABC_Transporter_SBP"/>
</dbReference>
<evidence type="ECO:0000256" key="1">
    <source>
        <dbReference type="ARBA" id="ARBA00008814"/>
    </source>
</evidence>
<accession>A0A5D8QAU9</accession>
<organism evidence="5 6">
    <name type="scientific">Calorimonas adulescens</name>
    <dbReference type="NCBI Taxonomy" id="2606906"/>
    <lineage>
        <taxon>Bacteria</taxon>
        <taxon>Bacillati</taxon>
        <taxon>Bacillota</taxon>
        <taxon>Clostridia</taxon>
        <taxon>Thermoanaerobacterales</taxon>
        <taxon>Thermoanaerobacteraceae</taxon>
        <taxon>Calorimonas</taxon>
    </lineage>
</organism>
<keyword evidence="2 3" id="KW-0732">Signal</keyword>
<dbReference type="PANTHER" id="PTHR30535:SF34">
    <property type="entry name" value="MOLYBDATE-BINDING PROTEIN MOLA"/>
    <property type="match status" value="1"/>
</dbReference>
<dbReference type="SUPFAM" id="SSF53807">
    <property type="entry name" value="Helical backbone' metal receptor"/>
    <property type="match status" value="1"/>
</dbReference>
<dbReference type="AlphaFoldDB" id="A0A5D8QAU9"/>
<dbReference type="Gene3D" id="3.40.50.1980">
    <property type="entry name" value="Nitrogenase molybdenum iron protein domain"/>
    <property type="match status" value="2"/>
</dbReference>
<evidence type="ECO:0000256" key="2">
    <source>
        <dbReference type="ARBA" id="ARBA00022729"/>
    </source>
</evidence>
<proteinExistence type="inferred from homology"/>
<dbReference type="PROSITE" id="PS50983">
    <property type="entry name" value="FE_B12_PBP"/>
    <property type="match status" value="1"/>
</dbReference>
<dbReference type="InterPro" id="IPR054828">
    <property type="entry name" value="Vit_B12_bind_prot"/>
</dbReference>
<comment type="caution">
    <text evidence="5">The sequence shown here is derived from an EMBL/GenBank/DDBJ whole genome shotgun (WGS) entry which is preliminary data.</text>
</comment>
<dbReference type="EMBL" id="VTPS01000021">
    <property type="protein sequence ID" value="TZE80906.1"/>
    <property type="molecule type" value="Genomic_DNA"/>
</dbReference>
<dbReference type="InterPro" id="IPR002491">
    <property type="entry name" value="ABC_transptr_periplasmic_BD"/>
</dbReference>
<comment type="similarity">
    <text evidence="1">Belongs to the bacterial solute-binding protein 8 family.</text>
</comment>
<dbReference type="PANTHER" id="PTHR30535">
    <property type="entry name" value="VITAMIN B12-BINDING PROTEIN"/>
    <property type="match status" value="1"/>
</dbReference>
<dbReference type="CDD" id="cd01143">
    <property type="entry name" value="YvrC"/>
    <property type="match status" value="1"/>
</dbReference>
<protein>
    <submittedName>
        <fullName evidence="5">ABC transporter substrate-binding protein</fullName>
    </submittedName>
</protein>
<evidence type="ECO:0000256" key="3">
    <source>
        <dbReference type="SAM" id="SignalP"/>
    </source>
</evidence>
<dbReference type="PROSITE" id="PS51257">
    <property type="entry name" value="PROKAR_LIPOPROTEIN"/>
    <property type="match status" value="1"/>
</dbReference>
<feature type="domain" description="Fe/B12 periplasmic-binding" evidence="4">
    <location>
        <begin position="59"/>
        <end position="307"/>
    </location>
</feature>
<dbReference type="Proteomes" id="UP000322976">
    <property type="component" value="Unassembled WGS sequence"/>
</dbReference>
<evidence type="ECO:0000313" key="6">
    <source>
        <dbReference type="Proteomes" id="UP000322976"/>
    </source>
</evidence>
<dbReference type="RefSeq" id="WP_149546098.1">
    <property type="nucleotide sequence ID" value="NZ_VTPS01000021.1"/>
</dbReference>
<dbReference type="NCBIfam" id="NF038402">
    <property type="entry name" value="TroA_like"/>
    <property type="match status" value="1"/>
</dbReference>
<feature type="signal peptide" evidence="3">
    <location>
        <begin position="1"/>
        <end position="18"/>
    </location>
</feature>
<dbReference type="GO" id="GO:0071281">
    <property type="term" value="P:cellular response to iron ion"/>
    <property type="evidence" value="ECO:0007669"/>
    <property type="project" value="TreeGrafter"/>
</dbReference>
<dbReference type="Pfam" id="PF01497">
    <property type="entry name" value="Peripla_BP_2"/>
    <property type="match status" value="1"/>
</dbReference>
<gene>
    <name evidence="5" type="ORF">FWJ32_11465</name>
</gene>
<name>A0A5D8QAU9_9THEO</name>
<reference evidence="5 6" key="1">
    <citation type="submission" date="2019-08" db="EMBL/GenBank/DDBJ databases">
        <title>Calorimonas adulescens gen. nov., sp. nov., an anaerobic thermophilic bacterium from Sakhalin hot spring.</title>
        <authorList>
            <person name="Khomyakova M.A."/>
            <person name="Merkel A.Y."/>
            <person name="Novikov A."/>
            <person name="Bonch-Osmolovskaya E.A."/>
            <person name="Slobodkin A.I."/>
        </authorList>
    </citation>
    <scope>NUCLEOTIDE SEQUENCE [LARGE SCALE GENOMIC DNA]</scope>
    <source>
        <strain evidence="5 6">A05MB</strain>
    </source>
</reference>
<keyword evidence="6" id="KW-1185">Reference proteome</keyword>
<sequence length="309" mass="33665">MKKIGILMLIAFLVLSVAGCGSNSTGQTGSQQAQSNSAFPVTIKDFMGREFTIEKEPQRIVSMAPSNTEILYELGLADKIVGVSDYDDYPPEVSQKPKMGGFSTPNIEAIAGAEPDVVLVDDGTFGKENAEKLEEMGIPVIITVPDSFDDIYTSYEMIGKITGTQDKAEEIIKKIKDGISSIQEKVKDRDRPKVYFAVSVGQSNYTAGKGTFIDAAINIAGGENVASDVEGWQDYSLEKLVEHNPDIIIATNHAGDVDKLNEKPGYKETNAAKNGKIFVIDENIITRPTERILEGINELAKIIHPEVFK</sequence>
<feature type="chain" id="PRO_5038796484" evidence="3">
    <location>
        <begin position="19"/>
        <end position="309"/>
    </location>
</feature>